<dbReference type="Pfam" id="PF23561">
    <property type="entry name" value="zf-C2H2_15"/>
    <property type="match status" value="1"/>
</dbReference>
<dbReference type="PROSITE" id="PS50157">
    <property type="entry name" value="ZINC_FINGER_C2H2_2"/>
    <property type="match status" value="2"/>
</dbReference>
<evidence type="ECO:0000313" key="7">
    <source>
        <dbReference type="Proteomes" id="UP001652661"/>
    </source>
</evidence>
<evidence type="ECO:0000313" key="8">
    <source>
        <dbReference type="RefSeq" id="XP_041630617.1"/>
    </source>
</evidence>
<evidence type="ECO:0000256" key="3">
    <source>
        <dbReference type="ARBA" id="ARBA00022771"/>
    </source>
</evidence>
<reference evidence="8" key="1">
    <citation type="submission" date="2025-08" db="UniProtKB">
        <authorList>
            <consortium name="RefSeq"/>
        </authorList>
    </citation>
    <scope>IDENTIFICATION</scope>
    <source>
        <strain evidence="8">14028-0561.14</strain>
        <tissue evidence="8">Whole fly</tissue>
    </source>
</reference>
<dbReference type="Gene3D" id="3.30.160.60">
    <property type="entry name" value="Classic Zinc Finger"/>
    <property type="match status" value="2"/>
</dbReference>
<dbReference type="SUPFAM" id="SSF57667">
    <property type="entry name" value="beta-beta-alpha zinc fingers"/>
    <property type="match status" value="1"/>
</dbReference>
<accession>A0ABM3C4R2</accession>
<evidence type="ECO:0000256" key="4">
    <source>
        <dbReference type="ARBA" id="ARBA00022833"/>
    </source>
</evidence>
<sequence length="288" mass="34288">MPRSFSRFLSNRYNDEQKTLNKRHDALLSDISNTPRCRKSRSTLCHKARAMTKLESNFNKRFTFHYGKRQPSSDWRQGDNIPIVVRRKMEEQLNEQLMEIQPISEDQVISHTIWRVQMPDEIPVRPKIYSNTKERIITAVALPKRRCGRKPKIKIIARQTDKSDAIEPLKVEEPLPLVKKLVERRHIKQKGEQLTCSNCSRTFNHSWMLVAHMRVHTGERPFVCPEQDCQKSFSDRSNLRTHQRSMRHHNWEHQCGQCGKYFNQILYLNRHTLESCRKYLMIAMHRKS</sequence>
<proteinExistence type="predicted"/>
<dbReference type="InterPro" id="IPR056436">
    <property type="entry name" value="Znf-C2H2_ZIC1-5/GLI1-3-like"/>
</dbReference>
<feature type="domain" description="C2H2-type" evidence="6">
    <location>
        <begin position="194"/>
        <end position="221"/>
    </location>
</feature>
<dbReference type="PROSITE" id="PS00028">
    <property type="entry name" value="ZINC_FINGER_C2H2_1"/>
    <property type="match status" value="2"/>
</dbReference>
<evidence type="ECO:0000256" key="2">
    <source>
        <dbReference type="ARBA" id="ARBA00022737"/>
    </source>
</evidence>
<feature type="domain" description="C2H2-type" evidence="6">
    <location>
        <begin position="222"/>
        <end position="254"/>
    </location>
</feature>
<dbReference type="PANTHER" id="PTHR24409:SF295">
    <property type="entry name" value="AZ2-RELATED"/>
    <property type="match status" value="1"/>
</dbReference>
<protein>
    <recommendedName>
        <fullName evidence="6">C2H2-type domain-containing protein</fullName>
    </recommendedName>
</protein>
<dbReference type="Proteomes" id="UP001652661">
    <property type="component" value="Chromosome 3R"/>
</dbReference>
<evidence type="ECO:0000259" key="6">
    <source>
        <dbReference type="PROSITE" id="PS50157"/>
    </source>
</evidence>
<dbReference type="InterPro" id="IPR036236">
    <property type="entry name" value="Znf_C2H2_sf"/>
</dbReference>
<dbReference type="InterPro" id="IPR013087">
    <property type="entry name" value="Znf_C2H2_type"/>
</dbReference>
<dbReference type="SMART" id="SM00355">
    <property type="entry name" value="ZnF_C2H2"/>
    <property type="match status" value="3"/>
</dbReference>
<keyword evidence="4" id="KW-0862">Zinc</keyword>
<dbReference type="GeneID" id="108083914"/>
<dbReference type="RefSeq" id="XP_041630617.1">
    <property type="nucleotide sequence ID" value="XM_041774683.2"/>
</dbReference>
<dbReference type="PANTHER" id="PTHR24409">
    <property type="entry name" value="ZINC FINGER PROTEIN 142"/>
    <property type="match status" value="1"/>
</dbReference>
<keyword evidence="3 5" id="KW-0863">Zinc-finger</keyword>
<keyword evidence="1" id="KW-0479">Metal-binding</keyword>
<name>A0ABM3C4R2_DROKI</name>
<dbReference type="Pfam" id="PF00096">
    <property type="entry name" value="zf-C2H2"/>
    <property type="match status" value="1"/>
</dbReference>
<keyword evidence="7" id="KW-1185">Reference proteome</keyword>
<gene>
    <name evidence="8" type="primary">LOC108083914</name>
</gene>
<evidence type="ECO:0000256" key="5">
    <source>
        <dbReference type="PROSITE-ProRule" id="PRU00042"/>
    </source>
</evidence>
<evidence type="ECO:0000256" key="1">
    <source>
        <dbReference type="ARBA" id="ARBA00022723"/>
    </source>
</evidence>
<keyword evidence="2" id="KW-0677">Repeat</keyword>
<organism evidence="7 8">
    <name type="scientific">Drosophila kikkawai</name>
    <name type="common">Fruit fly</name>
    <dbReference type="NCBI Taxonomy" id="30033"/>
    <lineage>
        <taxon>Eukaryota</taxon>
        <taxon>Metazoa</taxon>
        <taxon>Ecdysozoa</taxon>
        <taxon>Arthropoda</taxon>
        <taxon>Hexapoda</taxon>
        <taxon>Insecta</taxon>
        <taxon>Pterygota</taxon>
        <taxon>Neoptera</taxon>
        <taxon>Endopterygota</taxon>
        <taxon>Diptera</taxon>
        <taxon>Brachycera</taxon>
        <taxon>Muscomorpha</taxon>
        <taxon>Ephydroidea</taxon>
        <taxon>Drosophilidae</taxon>
        <taxon>Drosophila</taxon>
        <taxon>Sophophora</taxon>
    </lineage>
</organism>